<dbReference type="PANTHER" id="PTHR31978:SF1">
    <property type="entry name" value="INTRAFLAGELLAR TRANSPORT PROTEIN 20 HOMOLOG"/>
    <property type="match status" value="1"/>
</dbReference>
<dbReference type="GO" id="GO:0036064">
    <property type="term" value="C:ciliary basal body"/>
    <property type="evidence" value="ECO:0007669"/>
    <property type="project" value="TreeGrafter"/>
</dbReference>
<proteinExistence type="predicted"/>
<feature type="coiled-coil region" evidence="4">
    <location>
        <begin position="62"/>
        <end position="114"/>
    </location>
</feature>
<evidence type="ECO:0008006" key="7">
    <source>
        <dbReference type="Google" id="ProtNLM"/>
    </source>
</evidence>
<keyword evidence="2 4" id="KW-0175">Coiled coil</keyword>
<keyword evidence="3" id="KW-0966">Cell projection</keyword>
<dbReference type="EMBL" id="JAEHOD010000116">
    <property type="protein sequence ID" value="KAG2425421.1"/>
    <property type="molecule type" value="Genomic_DNA"/>
</dbReference>
<dbReference type="GO" id="GO:0030990">
    <property type="term" value="C:intraciliary transport particle"/>
    <property type="evidence" value="ECO:0007669"/>
    <property type="project" value="TreeGrafter"/>
</dbReference>
<dbReference type="GO" id="GO:0005737">
    <property type="term" value="C:cytoplasm"/>
    <property type="evidence" value="ECO:0007669"/>
    <property type="project" value="TreeGrafter"/>
</dbReference>
<dbReference type="Proteomes" id="UP000613740">
    <property type="component" value="Unassembled WGS sequence"/>
</dbReference>
<dbReference type="PANTHER" id="PTHR31978">
    <property type="entry name" value="INTRAFLAGELLAR TRANSPORT PROTEIN 20 HOMOLOG"/>
    <property type="match status" value="1"/>
</dbReference>
<evidence type="ECO:0000256" key="2">
    <source>
        <dbReference type="ARBA" id="ARBA00023054"/>
    </source>
</evidence>
<protein>
    <recommendedName>
        <fullName evidence="7">Intraflagellar transport particle protein 20</fullName>
    </recommendedName>
</protein>
<sequence>MDAVDRGVYFDEDFHVRILDVDKYNASKSLQDNTNTFISNIQNLQSLVDKYVSAIDQQVERLEAEKLKAIGLRNRVAALSEERKRKQKEQERMLAEKQEELERLQMEEQSLIKVKGEQELMIQKLSDSSSGAAYV</sequence>
<dbReference type="GO" id="GO:0097546">
    <property type="term" value="C:ciliary base"/>
    <property type="evidence" value="ECO:0007669"/>
    <property type="project" value="TreeGrafter"/>
</dbReference>
<evidence type="ECO:0000256" key="4">
    <source>
        <dbReference type="SAM" id="Coils"/>
    </source>
</evidence>
<dbReference type="InterPro" id="IPR028172">
    <property type="entry name" value="FT20"/>
</dbReference>
<gene>
    <name evidence="5" type="ORF">HYH02_015028</name>
</gene>
<name>A0A835ST56_9CHLO</name>
<evidence type="ECO:0000313" key="5">
    <source>
        <dbReference type="EMBL" id="KAG2425421.1"/>
    </source>
</evidence>
<dbReference type="GO" id="GO:0097730">
    <property type="term" value="C:non-motile cilium"/>
    <property type="evidence" value="ECO:0007669"/>
    <property type="project" value="TreeGrafter"/>
</dbReference>
<dbReference type="OrthoDB" id="10254896at2759"/>
<dbReference type="AlphaFoldDB" id="A0A835ST56"/>
<keyword evidence="6" id="KW-1185">Reference proteome</keyword>
<dbReference type="GO" id="GO:0061512">
    <property type="term" value="P:protein localization to cilium"/>
    <property type="evidence" value="ECO:0007669"/>
    <property type="project" value="TreeGrafter"/>
</dbReference>
<dbReference type="GO" id="GO:0060271">
    <property type="term" value="P:cilium assembly"/>
    <property type="evidence" value="ECO:0007669"/>
    <property type="project" value="TreeGrafter"/>
</dbReference>
<evidence type="ECO:0000256" key="3">
    <source>
        <dbReference type="ARBA" id="ARBA00023273"/>
    </source>
</evidence>
<organism evidence="5 6">
    <name type="scientific">Chlamydomonas schloesseri</name>
    <dbReference type="NCBI Taxonomy" id="2026947"/>
    <lineage>
        <taxon>Eukaryota</taxon>
        <taxon>Viridiplantae</taxon>
        <taxon>Chlorophyta</taxon>
        <taxon>core chlorophytes</taxon>
        <taxon>Chlorophyceae</taxon>
        <taxon>CS clade</taxon>
        <taxon>Chlamydomonadales</taxon>
        <taxon>Chlamydomonadaceae</taxon>
        <taxon>Chlamydomonas</taxon>
    </lineage>
</organism>
<evidence type="ECO:0000313" key="6">
    <source>
        <dbReference type="Proteomes" id="UP000613740"/>
    </source>
</evidence>
<dbReference type="Pfam" id="PF14931">
    <property type="entry name" value="IFT20"/>
    <property type="match status" value="1"/>
</dbReference>
<comment type="caution">
    <text evidence="5">The sequence shown here is derived from an EMBL/GenBank/DDBJ whole genome shotgun (WGS) entry which is preliminary data.</text>
</comment>
<evidence type="ECO:0000256" key="1">
    <source>
        <dbReference type="ARBA" id="ARBA00004138"/>
    </source>
</evidence>
<comment type="subcellular location">
    <subcellularLocation>
        <location evidence="1">Cell projection</location>
        <location evidence="1">Cilium</location>
    </subcellularLocation>
</comment>
<reference evidence="5" key="1">
    <citation type="journal article" date="2020" name="bioRxiv">
        <title>Comparative genomics of Chlamydomonas.</title>
        <authorList>
            <person name="Craig R.J."/>
            <person name="Hasan A.R."/>
            <person name="Ness R.W."/>
            <person name="Keightley P.D."/>
        </authorList>
    </citation>
    <scope>NUCLEOTIDE SEQUENCE</scope>
    <source>
        <strain evidence="5">CCAP 11/173</strain>
    </source>
</reference>
<accession>A0A835ST56</accession>